<evidence type="ECO:0000313" key="2">
    <source>
        <dbReference type="Proteomes" id="UP001177023"/>
    </source>
</evidence>
<proteinExistence type="predicted"/>
<dbReference type="Proteomes" id="UP001177023">
    <property type="component" value="Unassembled WGS sequence"/>
</dbReference>
<organism evidence="1 2">
    <name type="scientific">Mesorhabditis spiculigera</name>
    <dbReference type="NCBI Taxonomy" id="96644"/>
    <lineage>
        <taxon>Eukaryota</taxon>
        <taxon>Metazoa</taxon>
        <taxon>Ecdysozoa</taxon>
        <taxon>Nematoda</taxon>
        <taxon>Chromadorea</taxon>
        <taxon>Rhabditida</taxon>
        <taxon>Rhabditina</taxon>
        <taxon>Rhabditomorpha</taxon>
        <taxon>Rhabditoidea</taxon>
        <taxon>Rhabditidae</taxon>
        <taxon>Mesorhabditinae</taxon>
        <taxon>Mesorhabditis</taxon>
    </lineage>
</organism>
<reference evidence="1" key="1">
    <citation type="submission" date="2023-06" db="EMBL/GenBank/DDBJ databases">
        <authorList>
            <person name="Delattre M."/>
        </authorList>
    </citation>
    <scope>NUCLEOTIDE SEQUENCE</scope>
    <source>
        <strain evidence="1">AF72</strain>
    </source>
</reference>
<accession>A0AA36FW56</accession>
<comment type="caution">
    <text evidence="1">The sequence shown here is derived from an EMBL/GenBank/DDBJ whole genome shotgun (WGS) entry which is preliminary data.</text>
</comment>
<gene>
    <name evidence="1" type="ORF">MSPICULIGERA_LOCUS3177</name>
</gene>
<protein>
    <submittedName>
        <fullName evidence="1">Uncharacterized protein</fullName>
    </submittedName>
</protein>
<name>A0AA36FW56_9BILA</name>
<dbReference type="EMBL" id="CATQJA010000888">
    <property type="protein sequence ID" value="CAJ0564503.1"/>
    <property type="molecule type" value="Genomic_DNA"/>
</dbReference>
<feature type="non-terminal residue" evidence="1">
    <location>
        <position position="303"/>
    </location>
</feature>
<evidence type="ECO:0000313" key="1">
    <source>
        <dbReference type="EMBL" id="CAJ0564503.1"/>
    </source>
</evidence>
<dbReference type="AlphaFoldDB" id="A0AA36FW56"/>
<sequence length="303" mass="33372">MGASESKVSVLNGTGQTIRVRVDCSRSFTKCLAIETSAKLKSAQGSVKCEEQYDVFHIVDTHPSFTILATGAETVFELPADDNDFAFLTVWRENADGSWSVQAENHPIMTLGAVMVSDNIFAEQARHMKDAIANIGPIKEAKAGRIVVFNNCSKKIWVRVDADGIEKTKTTYAQSVGGCGREHALKYSTERKVYYRAEQGKGYTLVCTNGATVFYLDSRAQRVFYLSIDFETPSGKLATHCVSHALRSFDAKQVTSPWKGVGNMSHPVNDYHTPYVFVSDENSTGGVKFECRLEQPLTQQGGL</sequence>
<keyword evidence="2" id="KW-1185">Reference proteome</keyword>